<dbReference type="HAMAP" id="MF_01329">
    <property type="entry name" value="PSII_Psb30_Ycf12"/>
    <property type="match status" value="1"/>
</dbReference>
<dbReference type="AlphaFoldDB" id="J9QTU0"/>
<dbReference type="Pfam" id="PF05969">
    <property type="entry name" value="PSII_Ycf12"/>
    <property type="match status" value="1"/>
</dbReference>
<keyword evidence="5 7" id="KW-0472">Membrane</keyword>
<keyword evidence="3 7" id="KW-0812">Transmembrane</keyword>
<proteinExistence type="inferred from homology"/>
<keyword evidence="2 7" id="KW-0602">Photosynthesis</keyword>
<dbReference type="EMBL" id="JX297813">
    <property type="protein sequence ID" value="AFR24841.1"/>
    <property type="molecule type" value="Genomic_DNA"/>
</dbReference>
<gene>
    <name evidence="7 8" type="primary">ycf12</name>
    <name evidence="7" type="synonym">psb30</name>
</gene>
<sequence>MNWQVFGQILSIIFVLGSGPAVIVFLAFKKGNL</sequence>
<evidence type="ECO:0000256" key="5">
    <source>
        <dbReference type="ARBA" id="ARBA00023136"/>
    </source>
</evidence>
<protein>
    <recommendedName>
        <fullName evidence="7">Photosystem II reaction center protein Psb30</fullName>
    </recommendedName>
    <alternativeName>
        <fullName evidence="7">Photosystem II reaction center protein Ycf12</fullName>
    </alternativeName>
</protein>
<dbReference type="InterPro" id="IPR010284">
    <property type="entry name" value="PSII_Ycf12_core-subunit"/>
</dbReference>
<name>J9QTU0_9STRA</name>
<comment type="similarity">
    <text evidence="7">Belongs to the Psb30/Ycf12 family.</text>
</comment>
<accession>J9QTU0</accession>
<evidence type="ECO:0000256" key="2">
    <source>
        <dbReference type="ARBA" id="ARBA00022531"/>
    </source>
</evidence>
<keyword evidence="6 7" id="KW-0604">Photosystem II</keyword>
<organism evidence="8">
    <name type="scientific">uncultured Pelagomonas</name>
    <dbReference type="NCBI Taxonomy" id="660917"/>
    <lineage>
        <taxon>Eukaryota</taxon>
        <taxon>Sar</taxon>
        <taxon>Stramenopiles</taxon>
        <taxon>Ochrophyta</taxon>
        <taxon>Pelagophyceae</taxon>
        <taxon>Pelagomonadales</taxon>
        <taxon>Pelagomonadaceae</taxon>
        <taxon>Pelagomonas</taxon>
        <taxon>environmental samples</taxon>
    </lineage>
</organism>
<dbReference type="GO" id="GO:0009523">
    <property type="term" value="C:photosystem II"/>
    <property type="evidence" value="ECO:0007669"/>
    <property type="project" value="UniProtKB-KW"/>
</dbReference>
<evidence type="ECO:0000313" key="8">
    <source>
        <dbReference type="EMBL" id="AFR24841.1"/>
    </source>
</evidence>
<evidence type="ECO:0000256" key="3">
    <source>
        <dbReference type="ARBA" id="ARBA00022692"/>
    </source>
</evidence>
<keyword evidence="4 7" id="KW-1133">Transmembrane helix</keyword>
<evidence type="ECO:0000256" key="4">
    <source>
        <dbReference type="ARBA" id="ARBA00022989"/>
    </source>
</evidence>
<comment type="subunit">
    <text evidence="7">PSII is composed of 1 copy each of membrane proteins PsbA, PsbB, PsbC, PsbD, PsbE, PsbF, PsbH, PsbI, PsbJ, PsbK, PsbL, PsbM, PsbT, PsbX, PsbY, PsbZ, Psb30/Ycf12, peripheral proteins of the oxygen-evolving complex and a large number of cofactors. It forms dimeric complexes.</text>
</comment>
<evidence type="ECO:0000256" key="7">
    <source>
        <dbReference type="HAMAP-Rule" id="MF_01329"/>
    </source>
</evidence>
<evidence type="ECO:0000256" key="1">
    <source>
        <dbReference type="ARBA" id="ARBA00004167"/>
    </source>
</evidence>
<dbReference type="GO" id="GO:0015979">
    <property type="term" value="P:photosynthesis"/>
    <property type="evidence" value="ECO:0007669"/>
    <property type="project" value="UniProtKB-KW"/>
</dbReference>
<reference evidence="8" key="1">
    <citation type="journal article" date="2012" name="Curr. Biol.">
        <title>Global distribution of a wild alga revealed by targeted metagenomics.</title>
        <authorList>
            <person name="Worden A.Z."/>
            <person name="Janouskovec J."/>
            <person name="McRose D."/>
            <person name="Engman A."/>
            <person name="Welsh R.M."/>
            <person name="Malfatti S."/>
            <person name="Tringe S.G."/>
            <person name="Keeling P.J."/>
        </authorList>
    </citation>
    <scope>NUCLEOTIDE SEQUENCE</scope>
</reference>
<keyword evidence="7" id="KW-0793">Thylakoid</keyword>
<dbReference type="GO" id="GO:0042651">
    <property type="term" value="C:thylakoid membrane"/>
    <property type="evidence" value="ECO:0007669"/>
    <property type="project" value="UniProtKB-UniRule"/>
</dbReference>
<evidence type="ECO:0000256" key="6">
    <source>
        <dbReference type="ARBA" id="ARBA00023276"/>
    </source>
</evidence>
<comment type="function">
    <text evidence="7">A core subunit of photosystem II (PSII), probably helps stabilize the reaction center.</text>
</comment>
<geneLocation type="plastid" evidence="8"/>
<comment type="subcellular location">
    <subcellularLocation>
        <location evidence="7">Cellular thylakoid membrane</location>
        <topology evidence="7">Single-pass membrane protein</topology>
    </subcellularLocation>
    <subcellularLocation>
        <location evidence="1">Membrane</location>
        <topology evidence="1">Single-pass membrane protein</topology>
    </subcellularLocation>
</comment>
<feature type="transmembrane region" description="Helical" evidence="7">
    <location>
        <begin position="6"/>
        <end position="28"/>
    </location>
</feature>
<keyword evidence="8" id="KW-0934">Plastid</keyword>